<dbReference type="InterPro" id="IPR016167">
    <property type="entry name" value="FAD-bd_PCMH_sub1"/>
</dbReference>
<dbReference type="InterPro" id="IPR010031">
    <property type="entry name" value="FAD_lactone_oxidase-like"/>
</dbReference>
<comment type="subcellular location">
    <subcellularLocation>
        <location evidence="1">Peroxisome</location>
    </subcellularLocation>
</comment>
<gene>
    <name evidence="6" type="ORF">ODALV1_LOCUS12724</name>
</gene>
<dbReference type="InterPro" id="IPR016170">
    <property type="entry name" value="Cytok_DH_C_sf"/>
</dbReference>
<keyword evidence="3" id="KW-0274">FAD</keyword>
<dbReference type="InterPro" id="IPR016171">
    <property type="entry name" value="Vanillyl_alc_oxidase_C-sub2"/>
</dbReference>
<dbReference type="PROSITE" id="PS51387">
    <property type="entry name" value="FAD_PCMH"/>
    <property type="match status" value="1"/>
</dbReference>
<evidence type="ECO:0000256" key="3">
    <source>
        <dbReference type="ARBA" id="ARBA00022827"/>
    </source>
</evidence>
<dbReference type="Gene3D" id="1.10.45.10">
    <property type="entry name" value="Vanillyl-alcohol Oxidase, Chain A, domain 4"/>
    <property type="match status" value="1"/>
</dbReference>
<dbReference type="InterPro" id="IPR016166">
    <property type="entry name" value="FAD-bd_PCMH"/>
</dbReference>
<dbReference type="SUPFAM" id="SSF56176">
    <property type="entry name" value="FAD-binding/transporter-associated domain-like"/>
    <property type="match status" value="1"/>
</dbReference>
<dbReference type="InterPro" id="IPR006094">
    <property type="entry name" value="Oxid_FAD_bind_N"/>
</dbReference>
<sequence length="585" mass="65347">MGKVFTSCVSSARLSYSIISTAFVFLLIHDAPTNSLALEYTPLSDKSENSSSSPTNISLHEGIEFSFEPYRSWGQGIDLENPLLVAYPRSSEEIVELVNWARKNGRNVRPRGYKHSYPPLTITKDTDPAKVVLVDLTKYLTNLEMTSIPPEDTVTNETIRAVRAETGASWQDLVTHLEKNNAGIAHSIIIGDASVGGVLAIGAHGAAIPAKGETLKPGFSFGSLSNLIAAFKAVVFDPETKKYELKSFSRSDPDSNVFLAHVGRAFLTEVTLIVGENYNLRCKSIVDIPAEELFADPDTNPNATRTFVSFLDETGRADVQWYQFTKNPWLKVWSIEPTKPSSCFEVGGPYNYQFPVNINDPTKTVPELGEIAYNNVVAGLASRNASDVWGPSKNILLYSNGSSSPITYGGTVVLTSRDKIQKVLSMVITFFTSLNEEYAQKSVYPIDYYIKFRVTGLDFANETLIKDATQTVLSPLSPPQDYPHFNVAFWMNTFTHRNNSLGSQFMKRFEEFYYDTFNGEIGLARPEWSKSWAYTDEGPFTNTKMLKEIIPSRFGSDWEWAKSILNKYDPERVFSNSFLEDSLQL</sequence>
<organism evidence="6 7">
    <name type="scientific">Orchesella dallaii</name>
    <dbReference type="NCBI Taxonomy" id="48710"/>
    <lineage>
        <taxon>Eukaryota</taxon>
        <taxon>Metazoa</taxon>
        <taxon>Ecdysozoa</taxon>
        <taxon>Arthropoda</taxon>
        <taxon>Hexapoda</taxon>
        <taxon>Collembola</taxon>
        <taxon>Entomobryomorpha</taxon>
        <taxon>Entomobryoidea</taxon>
        <taxon>Orchesellidae</taxon>
        <taxon>Orchesellinae</taxon>
        <taxon>Orchesella</taxon>
    </lineage>
</organism>
<evidence type="ECO:0000256" key="2">
    <source>
        <dbReference type="ARBA" id="ARBA00022630"/>
    </source>
</evidence>
<dbReference type="Pfam" id="PF01565">
    <property type="entry name" value="FAD_binding_4"/>
    <property type="match status" value="1"/>
</dbReference>
<dbReference type="InterPro" id="IPR016169">
    <property type="entry name" value="FAD-bd_PCMH_sub2"/>
</dbReference>
<keyword evidence="2" id="KW-0285">Flavoprotein</keyword>
<dbReference type="PANTHER" id="PTHR43762:SF1">
    <property type="entry name" value="D-ARABINONO-1,4-LACTONE OXIDASE"/>
    <property type="match status" value="1"/>
</dbReference>
<dbReference type="Pfam" id="PF09129">
    <property type="entry name" value="Chol_subst-bind"/>
    <property type="match status" value="1"/>
</dbReference>
<dbReference type="EMBL" id="CAXLJM020000038">
    <property type="protein sequence ID" value="CAL8107606.1"/>
    <property type="molecule type" value="Genomic_DNA"/>
</dbReference>
<dbReference type="Gene3D" id="3.30.465.10">
    <property type="match status" value="1"/>
</dbReference>
<reference evidence="6 7" key="1">
    <citation type="submission" date="2024-08" db="EMBL/GenBank/DDBJ databases">
        <authorList>
            <person name="Cucini C."/>
            <person name="Frati F."/>
        </authorList>
    </citation>
    <scope>NUCLEOTIDE SEQUENCE [LARGE SCALE GENOMIC DNA]</scope>
</reference>
<comment type="caution">
    <text evidence="6">The sequence shown here is derived from an EMBL/GenBank/DDBJ whole genome shotgun (WGS) entry which is preliminary data.</text>
</comment>
<accession>A0ABP1QLB9</accession>
<evidence type="ECO:0000256" key="4">
    <source>
        <dbReference type="ARBA" id="ARBA00023140"/>
    </source>
</evidence>
<keyword evidence="7" id="KW-1185">Reference proteome</keyword>
<dbReference type="Gene3D" id="3.30.43.10">
    <property type="entry name" value="Uridine Diphospho-n-acetylenolpyruvylglucosamine Reductase, domain 2"/>
    <property type="match status" value="1"/>
</dbReference>
<evidence type="ECO:0000313" key="6">
    <source>
        <dbReference type="EMBL" id="CAL8107606.1"/>
    </source>
</evidence>
<dbReference type="PANTHER" id="PTHR43762">
    <property type="entry name" value="L-GULONOLACTONE OXIDASE"/>
    <property type="match status" value="1"/>
</dbReference>
<proteinExistence type="predicted"/>
<dbReference type="InterPro" id="IPR015213">
    <property type="entry name" value="Cholesterol_OX_subst-bd"/>
</dbReference>
<dbReference type="Proteomes" id="UP001642540">
    <property type="component" value="Unassembled WGS sequence"/>
</dbReference>
<feature type="domain" description="FAD-binding PCMH-type" evidence="5">
    <location>
        <begin position="77"/>
        <end position="277"/>
    </location>
</feature>
<keyword evidence="4" id="KW-0576">Peroxisome</keyword>
<dbReference type="InterPro" id="IPR036318">
    <property type="entry name" value="FAD-bd_PCMH-like_sf"/>
</dbReference>
<protein>
    <recommendedName>
        <fullName evidence="5">FAD-binding PCMH-type domain-containing protein</fullName>
    </recommendedName>
</protein>
<dbReference type="Gene3D" id="3.40.462.10">
    <property type="entry name" value="FAD-linked oxidases, C-terminal domain"/>
    <property type="match status" value="1"/>
</dbReference>
<name>A0ABP1QLB9_9HEXA</name>
<dbReference type="InterPro" id="IPR016164">
    <property type="entry name" value="FAD-linked_Oxase-like_C"/>
</dbReference>
<dbReference type="SUPFAM" id="SSF55103">
    <property type="entry name" value="FAD-linked oxidases, C-terminal domain"/>
    <property type="match status" value="1"/>
</dbReference>
<evidence type="ECO:0000256" key="1">
    <source>
        <dbReference type="ARBA" id="ARBA00004275"/>
    </source>
</evidence>
<evidence type="ECO:0000259" key="5">
    <source>
        <dbReference type="PROSITE" id="PS51387"/>
    </source>
</evidence>
<evidence type="ECO:0000313" key="7">
    <source>
        <dbReference type="Proteomes" id="UP001642540"/>
    </source>
</evidence>